<protein>
    <recommendedName>
        <fullName evidence="2">Methyltransferase domain-containing protein</fullName>
    </recommendedName>
</protein>
<feature type="domain" description="Methyltransferase" evidence="2">
    <location>
        <begin position="53"/>
        <end position="129"/>
    </location>
</feature>
<sequence>MSDAPDPVRDCYDRPAPDHHLIFPDSGTSMARQAAARDGLLRARLGAGPCRMLDCACGIGTQAVGLALTGHHVTGTDLSPDAVSRAAAEAEAAARAAAVADMRALPFRPAAFDAVVCTDNSLPHLLPTRTWRPPCAACGASCATTGCCSSPSGTTTCPAANARRRHRPRFPGQGRPRGHLSAVAPARRRLALRPRALPARARRYGLGGPRPPYRLPGSDPGRVEARGDAAGFTDVTWHEPPDSGSCLPLFTARTRPARARSAPA</sequence>
<dbReference type="Pfam" id="PF13649">
    <property type="entry name" value="Methyltransf_25"/>
    <property type="match status" value="1"/>
</dbReference>
<evidence type="ECO:0000256" key="1">
    <source>
        <dbReference type="SAM" id="MobiDB-lite"/>
    </source>
</evidence>
<dbReference type="Proteomes" id="UP000657574">
    <property type="component" value="Unassembled WGS sequence"/>
</dbReference>
<organism evidence="3 4">
    <name type="scientific">Streptomyces brasiliensis</name>
    <dbReference type="NCBI Taxonomy" id="1954"/>
    <lineage>
        <taxon>Bacteria</taxon>
        <taxon>Bacillati</taxon>
        <taxon>Actinomycetota</taxon>
        <taxon>Actinomycetes</taxon>
        <taxon>Kitasatosporales</taxon>
        <taxon>Streptomycetaceae</taxon>
        <taxon>Streptomyces</taxon>
    </lineage>
</organism>
<proteinExistence type="predicted"/>
<feature type="compositionally biased region" description="Low complexity" evidence="1">
    <location>
        <begin position="251"/>
        <end position="264"/>
    </location>
</feature>
<gene>
    <name evidence="3" type="ORF">GCM10010121_047280</name>
</gene>
<dbReference type="GO" id="GO:0008168">
    <property type="term" value="F:methyltransferase activity"/>
    <property type="evidence" value="ECO:0007669"/>
    <property type="project" value="UniProtKB-ARBA"/>
</dbReference>
<evidence type="ECO:0000259" key="2">
    <source>
        <dbReference type="Pfam" id="PF13649"/>
    </source>
</evidence>
<dbReference type="RefSeq" id="WP_308428993.1">
    <property type="nucleotide sequence ID" value="NZ_BMQA01000015.1"/>
</dbReference>
<feature type="region of interest" description="Disordered" evidence="1">
    <location>
        <begin position="157"/>
        <end position="179"/>
    </location>
</feature>
<dbReference type="AlphaFoldDB" id="A0A917KW62"/>
<reference evidence="3" key="1">
    <citation type="journal article" date="2014" name="Int. J. Syst. Evol. Microbiol.">
        <title>Complete genome sequence of Corynebacterium casei LMG S-19264T (=DSM 44701T), isolated from a smear-ripened cheese.</title>
        <authorList>
            <consortium name="US DOE Joint Genome Institute (JGI-PGF)"/>
            <person name="Walter F."/>
            <person name="Albersmeier A."/>
            <person name="Kalinowski J."/>
            <person name="Ruckert C."/>
        </authorList>
    </citation>
    <scope>NUCLEOTIDE SEQUENCE</scope>
    <source>
        <strain evidence="3">JCM 3086</strain>
    </source>
</reference>
<accession>A0A917KW62</accession>
<dbReference type="EMBL" id="BMQA01000015">
    <property type="protein sequence ID" value="GGJ30523.1"/>
    <property type="molecule type" value="Genomic_DNA"/>
</dbReference>
<name>A0A917KW62_9ACTN</name>
<keyword evidence="4" id="KW-1185">Reference proteome</keyword>
<dbReference type="InterPro" id="IPR041698">
    <property type="entry name" value="Methyltransf_25"/>
</dbReference>
<dbReference type="SUPFAM" id="SSF53335">
    <property type="entry name" value="S-adenosyl-L-methionine-dependent methyltransferases"/>
    <property type="match status" value="1"/>
</dbReference>
<dbReference type="InterPro" id="IPR029063">
    <property type="entry name" value="SAM-dependent_MTases_sf"/>
</dbReference>
<dbReference type="Gene3D" id="3.40.50.150">
    <property type="entry name" value="Vaccinia Virus protein VP39"/>
    <property type="match status" value="1"/>
</dbReference>
<comment type="caution">
    <text evidence="3">The sequence shown here is derived from an EMBL/GenBank/DDBJ whole genome shotgun (WGS) entry which is preliminary data.</text>
</comment>
<reference evidence="3" key="2">
    <citation type="submission" date="2020-09" db="EMBL/GenBank/DDBJ databases">
        <authorList>
            <person name="Sun Q."/>
            <person name="Ohkuma M."/>
        </authorList>
    </citation>
    <scope>NUCLEOTIDE SEQUENCE</scope>
    <source>
        <strain evidence="3">JCM 3086</strain>
    </source>
</reference>
<evidence type="ECO:0000313" key="3">
    <source>
        <dbReference type="EMBL" id="GGJ30523.1"/>
    </source>
</evidence>
<dbReference type="CDD" id="cd02440">
    <property type="entry name" value="AdoMet_MTases"/>
    <property type="match status" value="1"/>
</dbReference>
<evidence type="ECO:0000313" key="4">
    <source>
        <dbReference type="Proteomes" id="UP000657574"/>
    </source>
</evidence>
<feature type="region of interest" description="Disordered" evidence="1">
    <location>
        <begin position="202"/>
        <end position="264"/>
    </location>
</feature>